<keyword evidence="2" id="KW-1185">Reference proteome</keyword>
<reference evidence="1 2" key="1">
    <citation type="submission" date="2019-02" db="EMBL/GenBank/DDBJ databases">
        <authorList>
            <person name="Khodamoradi S."/>
            <person name="Hahnke R.L."/>
            <person name="Kaempfer P."/>
            <person name="Schumann P."/>
            <person name="Rohde M."/>
            <person name="Steinert M."/>
            <person name="Luzhetskyy A."/>
            <person name="Wink J."/>
            <person name="Ruckert C."/>
        </authorList>
    </citation>
    <scope>NUCLEOTIDE SEQUENCE [LARGE SCALE GENOMIC DNA]</scope>
    <source>
        <strain evidence="1 2">M2</strain>
    </source>
</reference>
<dbReference type="EMBL" id="CP036455">
    <property type="protein sequence ID" value="QBI53470.1"/>
    <property type="molecule type" value="Genomic_DNA"/>
</dbReference>
<dbReference type="AlphaFoldDB" id="A0A4P6Q084"/>
<evidence type="ECO:0000313" key="1">
    <source>
        <dbReference type="EMBL" id="QBI53470.1"/>
    </source>
</evidence>
<name>A0A4P6Q084_9ACTN</name>
<evidence type="ECO:0000313" key="2">
    <source>
        <dbReference type="Proteomes" id="UP000292235"/>
    </source>
</evidence>
<protein>
    <submittedName>
        <fullName evidence="1">Uncharacterized protein</fullName>
    </submittedName>
</protein>
<proteinExistence type="predicted"/>
<dbReference type="KEGG" id="strr:EKD16_08380"/>
<organism evidence="1 2">
    <name type="scientific">Streptomonospora litoralis</name>
    <dbReference type="NCBI Taxonomy" id="2498135"/>
    <lineage>
        <taxon>Bacteria</taxon>
        <taxon>Bacillati</taxon>
        <taxon>Actinomycetota</taxon>
        <taxon>Actinomycetes</taxon>
        <taxon>Streptosporangiales</taxon>
        <taxon>Nocardiopsidaceae</taxon>
        <taxon>Streptomonospora</taxon>
    </lineage>
</organism>
<sequence>MRDQHPQAGQTVTLKPRTYLLDPHPPRLVGAGGARFRVEDWGVRVFGEIDPVTNPATLAYMMRRGQVDLPDDDEVVYGKTDDGIGHLVHVRQIAWDGADGGEV</sequence>
<accession>A0A4P6Q084</accession>
<gene>
    <name evidence="1" type="ORF">EKD16_08380</name>
</gene>
<dbReference type="Proteomes" id="UP000292235">
    <property type="component" value="Chromosome"/>
</dbReference>
<dbReference type="RefSeq" id="WP_165498524.1">
    <property type="nucleotide sequence ID" value="NZ_CP036455.1"/>
</dbReference>